<organism evidence="1 2">
    <name type="scientific">Panagrolaimus sp. PS1159</name>
    <dbReference type="NCBI Taxonomy" id="55785"/>
    <lineage>
        <taxon>Eukaryota</taxon>
        <taxon>Metazoa</taxon>
        <taxon>Ecdysozoa</taxon>
        <taxon>Nematoda</taxon>
        <taxon>Chromadorea</taxon>
        <taxon>Rhabditida</taxon>
        <taxon>Tylenchina</taxon>
        <taxon>Panagrolaimomorpha</taxon>
        <taxon>Panagrolaimoidea</taxon>
        <taxon>Panagrolaimidae</taxon>
        <taxon>Panagrolaimus</taxon>
    </lineage>
</organism>
<evidence type="ECO:0000313" key="1">
    <source>
        <dbReference type="Proteomes" id="UP000887580"/>
    </source>
</evidence>
<name>A0AC35FWI0_9BILA</name>
<reference evidence="2" key="1">
    <citation type="submission" date="2022-11" db="UniProtKB">
        <authorList>
            <consortium name="WormBaseParasite"/>
        </authorList>
    </citation>
    <scope>IDENTIFICATION</scope>
</reference>
<sequence>MRLLIFLYGIFFVHGISVLNDNENHARFKRSNFPCGKSFVPCGSGIFVTAGVETNSVDFIDTDDLGLGGLSPLTSTQKDSIIREVFKSIDRSDIEIAANNAKASLDELFNRTEHTLYREFKNQRQPSSSILWGEYTSIDKYAKELSYPALISISATQQLRRNGLTDEQAVLGLPQMSIDRSVLKSVCPVNPIIDCIPGKYRTYSGHCNNVNKPLWGAIYEPMQRLQVPDYSDGVSQPRGGSKGNRLPSARIASRYLFSESRPDHVICSQFIAHWAQFVYEDIAQIGSQQLFSGQDSIPIPCCSSTHPECYNIGTDNDDTLFRNRNLCMPYSRSFVAPRENCSLGIREQGNMATSFMDGSQIYGNDKDQATNLRAFQNGMLKHRPISNRLELLPSLISNKSCNSPNQIQQPCFASGSSLTNMLPPGLAIHTLWLRQHNRLAKELKRLNPHWDDERLYQESRRIVISQLQHITYNEFLPIIIGREHLRSFGVHLQHHSFDSDYNIDTNPSVLNEYAASVGLFFFTLLPDSLVLTDKSGSQSLQRHYSTIINDPSHLYHKGRMDGIIRTLLQQPIRKPGLHMSTEFREKFLKFSDDNAIDLAALIIQMGRDHGINGYTTWRKYCGLSKPQNMGELRPLFLDTVSLDDFSQLYSSVDDIDLFVGGLAERPLRGALVGPTFACIIGKQFEKTRRGDRFWYENFFQPSAFTEEQLGEIRKTSLAEIICSNSDDVGQVQPNVFQVPDKYGNCPMDCNTTVIDKIDLKPWVDQEPKLRLPITKKTLEKALKLGLDQYRRLEAAESKSINQANAAQPREINSAVSAHAALMAPKRESLDLARTAAILRETTKVLLRGEGLDQSERLPAELDISTLQRLLPEVEVSKVIGNYTAFLGPHANNRECLPQPLPCDHTTKYRTMSGWCNNLKFPHYGNAFAPLRRLLDPSYDDGFDSPRTRSKTGRILPSARRVSNAVHGDEPIFHVKFSHMLMQLGQIIDHDMTHSPIARGPNNTILNCSRCDSYETLSIHCFPITIDANDPFFPHLHNDGTPRCMPFARSLLGQVTLGYRNQINQLTSFLDASYVYGSTECESNALRLFNQGKMNFTNLGYNKEALPQGPQERDCRSIPRHPCFAAGDDRNNEQPGITVLHTIFLREHNRIASSLHKINNFWSDEQLFQETRRIMSAKMQHVIYSEWLPVVLGCETMARYDLTPKKIGYYEGYDEHCDASISQEISTAAFRFGHTLIRNHFPRMDSSYKKTSAPIDLKISFSNTSAIYDEAGGHLESMLMGLLGAAGMDYDRHIVDAVRNHLFQKPGGPFTGLDLPAINIQRGRDHGIQPYNAYRDMCGLPRAHSFADLLDTMDESSIKALQSVYAHVDDIDLFPGIMSERPLKGALVGPMLACLIAEQMQRLKRCDRFYYENNNPATRFMPSQLAEIRKTTFSKILCENSQYAHRIQPNAFLMPDELTNAPMRCSELPDTDYYEWIDRQFCVVNSRVINLGKTKRITPCITCTCTAEGAQCHSIVIDNCEDLTRDYLFSEIQKDTVCVIQCSSMLRNRNGRL</sequence>
<dbReference type="Proteomes" id="UP000887580">
    <property type="component" value="Unplaced"/>
</dbReference>
<evidence type="ECO:0000313" key="2">
    <source>
        <dbReference type="WBParaSite" id="PS1159_v2.g20991.t1"/>
    </source>
</evidence>
<dbReference type="WBParaSite" id="PS1159_v2.g20991.t1">
    <property type="protein sequence ID" value="PS1159_v2.g20991.t1"/>
    <property type="gene ID" value="PS1159_v2.g20991"/>
</dbReference>
<accession>A0AC35FWI0</accession>
<proteinExistence type="predicted"/>
<protein>
    <submittedName>
        <fullName evidence="2">Peroxidase</fullName>
    </submittedName>
</protein>